<evidence type="ECO:0000256" key="8">
    <source>
        <dbReference type="ARBA" id="ARBA00023159"/>
    </source>
</evidence>
<evidence type="ECO:0000256" key="7">
    <source>
        <dbReference type="ARBA" id="ARBA00022777"/>
    </source>
</evidence>
<keyword evidence="3" id="KW-0963">Cytoplasm</keyword>
<evidence type="ECO:0000259" key="13">
    <source>
        <dbReference type="PROSITE" id="PS51099"/>
    </source>
</evidence>
<dbReference type="Gene3D" id="3.40.50.2300">
    <property type="match status" value="1"/>
</dbReference>
<dbReference type="PANTHER" id="PTHR36203:SF1">
    <property type="entry name" value="ASCORBATE-SPECIFIC PTS SYSTEM EIIA COMPONENT"/>
    <property type="match status" value="1"/>
</dbReference>
<dbReference type="GO" id="GO:0016301">
    <property type="term" value="F:kinase activity"/>
    <property type="evidence" value="ECO:0007669"/>
    <property type="project" value="UniProtKB-KW"/>
</dbReference>
<evidence type="ECO:0000256" key="11">
    <source>
        <dbReference type="ARBA" id="ARBA00042072"/>
    </source>
</evidence>
<dbReference type="InterPro" id="IPR007737">
    <property type="entry name" value="Mga_HTH"/>
</dbReference>
<dbReference type="CDD" id="cd05568">
    <property type="entry name" value="PTS_IIB_bgl_like"/>
    <property type="match status" value="1"/>
</dbReference>
<dbReference type="PROSITE" id="PS51094">
    <property type="entry name" value="PTS_EIIA_TYPE_2"/>
    <property type="match status" value="1"/>
</dbReference>
<dbReference type="GO" id="GO:0008982">
    <property type="term" value="F:protein-N(PI)-phosphohistidine-sugar phosphotransferase activity"/>
    <property type="evidence" value="ECO:0007669"/>
    <property type="project" value="InterPro"/>
</dbReference>
<comment type="caution">
    <text evidence="15">The sequence shown here is derived from an EMBL/GenBank/DDBJ whole genome shotgun (WGS) entry which is preliminary data.</text>
</comment>
<dbReference type="Gene3D" id="3.40.930.10">
    <property type="entry name" value="Mannitol-specific EII, Chain A"/>
    <property type="match status" value="1"/>
</dbReference>
<dbReference type="InterPro" id="IPR036095">
    <property type="entry name" value="PTS_EIIB-like_sf"/>
</dbReference>
<dbReference type="CDD" id="cd00211">
    <property type="entry name" value="PTS_IIA_fru"/>
    <property type="match status" value="1"/>
</dbReference>
<dbReference type="Pfam" id="PF05043">
    <property type="entry name" value="Mga"/>
    <property type="match status" value="1"/>
</dbReference>
<dbReference type="InterPro" id="IPR002178">
    <property type="entry name" value="PTS_EIIA_type-2_dom"/>
</dbReference>
<name>A0A511ZFS1_9BACI</name>
<dbReference type="AlphaFoldDB" id="A0A511ZFS1"/>
<gene>
    <name evidence="15" type="ORF">OSO01_10450</name>
</gene>
<dbReference type="RefSeq" id="WP_186813565.1">
    <property type="nucleotide sequence ID" value="NZ_BJYM01000003.1"/>
</dbReference>
<keyword evidence="2" id="KW-0813">Transport</keyword>
<evidence type="ECO:0000259" key="14">
    <source>
        <dbReference type="PROSITE" id="PS51372"/>
    </source>
</evidence>
<comment type="function">
    <text evidence="9">The phosphoenolpyruvate-dependent sugar phosphotransferase system (sugar PTS), a major carbohydrate active transport system, catalyzes the phosphorylation of incoming sugar substrates concomitantly with their translocation across the cell membrane. The enzyme II UlaABC PTS system is involved in ascorbate transport.</text>
</comment>
<evidence type="ECO:0000256" key="6">
    <source>
        <dbReference type="ARBA" id="ARBA00022683"/>
    </source>
</evidence>
<feature type="domain" description="PTS EIIA type-2" evidence="12">
    <location>
        <begin position="539"/>
        <end position="680"/>
    </location>
</feature>
<organism evidence="15 16">
    <name type="scientific">Oceanobacillus sojae</name>
    <dbReference type="NCBI Taxonomy" id="582851"/>
    <lineage>
        <taxon>Bacteria</taxon>
        <taxon>Bacillati</taxon>
        <taxon>Bacillota</taxon>
        <taxon>Bacilli</taxon>
        <taxon>Bacillales</taxon>
        <taxon>Bacillaceae</taxon>
        <taxon>Oceanobacillus</taxon>
    </lineage>
</organism>
<dbReference type="InterPro" id="IPR011608">
    <property type="entry name" value="PRD"/>
</dbReference>
<dbReference type="Gene3D" id="1.10.1790.10">
    <property type="entry name" value="PRD domain"/>
    <property type="match status" value="1"/>
</dbReference>
<feature type="domain" description="PRD" evidence="14">
    <location>
        <begin position="181"/>
        <end position="281"/>
    </location>
</feature>
<dbReference type="PANTHER" id="PTHR36203">
    <property type="entry name" value="ASCORBATE-SPECIFIC PTS SYSTEM EIIA COMPONENT"/>
    <property type="match status" value="1"/>
</dbReference>
<dbReference type="InterPro" id="IPR036634">
    <property type="entry name" value="PRD_sf"/>
</dbReference>
<evidence type="ECO:0000256" key="5">
    <source>
        <dbReference type="ARBA" id="ARBA00022679"/>
    </source>
</evidence>
<evidence type="ECO:0000256" key="3">
    <source>
        <dbReference type="ARBA" id="ARBA00022490"/>
    </source>
</evidence>
<protein>
    <recommendedName>
        <fullName evidence="10">Ascorbate-specific PTS system EIIA component</fullName>
    </recommendedName>
    <alternativeName>
        <fullName evidence="11">Ascorbate-specific phosphotransferase enzyme IIA component</fullName>
    </alternativeName>
</protein>
<dbReference type="SUPFAM" id="SSF52794">
    <property type="entry name" value="PTS system IIB component-like"/>
    <property type="match status" value="1"/>
</dbReference>
<sequence>MHIDERSNQLLQELINNPNATLKSLESKMGINQRQIKYSLEKINSHLMNIHHVQIERTPKGQFIIPGKITEMFSETKGGHSYVLSEKERVDILLIIILNRSQDLSLTHLTELLDFSRNTITKVIKQAKEKLKPYQIELNYSRIEGYQLLGGEYEKRKLLFDIIQQYVKNRKDRELLEKYGDIESEDLKGFYYKLEQCEKTLGYTFSDNMITTVAYCLAVWQTRVRQGKTVEENEMSKFDLADKKEYYTVKKVFHELRFINESELHYVTLQLMIMNVFSTKNFYTSESMNNIKKALQEMLDRFERVSVIDIPQKELLVEKLYIHMKPAYYRIKFDLIDNSSLALKFDQKLTNLHRVIKLIVEPIENALNKKVPESELVYITIIIGGWLRQHGIDFNKKILAAVVCPNGHSVSVMIHVTLTSIFKEFLFLNPMSIREFSNYEGEVDIVFTTDKLDTDVKQFLVEPIMSEIDIRKLQSTVFTELYGFSFSSIDMDSIMSIIEEHADIKNRMKLMDSLNKYLLDQNPAAARNNPYDMERTLNDFLTNDTIQLMNRVKNWEEAIRRAAQPLLNRRHIEESYVDAVMENCRRNSDYIMLGNRIAIPHAKPEEGVLKLGMSLLNLKEPVEFPNGQRMNLICFIAAEDKEKHINPLLQLRRLAEDESTVNQIKKAGSEEDVEGIINHFVNEVI</sequence>
<keyword evidence="7" id="KW-0418">Kinase</keyword>
<dbReference type="SUPFAM" id="SSF63520">
    <property type="entry name" value="PTS-regulatory domain, PRD"/>
    <property type="match status" value="1"/>
</dbReference>
<evidence type="ECO:0000313" key="15">
    <source>
        <dbReference type="EMBL" id="GEN86306.1"/>
    </source>
</evidence>
<evidence type="ECO:0000259" key="12">
    <source>
        <dbReference type="PROSITE" id="PS51094"/>
    </source>
</evidence>
<dbReference type="InterPro" id="IPR013324">
    <property type="entry name" value="RNA_pol_sigma_r3/r4-like"/>
</dbReference>
<evidence type="ECO:0000256" key="1">
    <source>
        <dbReference type="ARBA" id="ARBA00004496"/>
    </source>
</evidence>
<evidence type="ECO:0000256" key="4">
    <source>
        <dbReference type="ARBA" id="ARBA00022553"/>
    </source>
</evidence>
<proteinExistence type="predicted"/>
<evidence type="ECO:0000256" key="2">
    <source>
        <dbReference type="ARBA" id="ARBA00022448"/>
    </source>
</evidence>
<dbReference type="InterPro" id="IPR051351">
    <property type="entry name" value="Ascorbate-PTS_EIIA_comp"/>
</dbReference>
<dbReference type="Proteomes" id="UP000321558">
    <property type="component" value="Unassembled WGS sequence"/>
</dbReference>
<keyword evidence="4" id="KW-0597">Phosphoprotein</keyword>
<dbReference type="PROSITE" id="PS51099">
    <property type="entry name" value="PTS_EIIB_TYPE_2"/>
    <property type="match status" value="1"/>
</dbReference>
<reference evidence="15 16" key="1">
    <citation type="submission" date="2019-07" db="EMBL/GenBank/DDBJ databases">
        <title>Whole genome shotgun sequence of Oceanobacillus sojae NBRC 105379.</title>
        <authorList>
            <person name="Hosoyama A."/>
            <person name="Uohara A."/>
            <person name="Ohji S."/>
            <person name="Ichikawa N."/>
        </authorList>
    </citation>
    <scope>NUCLEOTIDE SEQUENCE [LARGE SCALE GENOMIC DNA]</scope>
    <source>
        <strain evidence="15 16">NBRC 105379</strain>
    </source>
</reference>
<dbReference type="GO" id="GO:0009401">
    <property type="term" value="P:phosphoenolpyruvate-dependent sugar phosphotransferase system"/>
    <property type="evidence" value="ECO:0007669"/>
    <property type="project" value="UniProtKB-KW"/>
</dbReference>
<accession>A0A511ZFS1</accession>
<evidence type="ECO:0000313" key="16">
    <source>
        <dbReference type="Proteomes" id="UP000321558"/>
    </source>
</evidence>
<keyword evidence="16" id="KW-1185">Reference proteome</keyword>
<keyword evidence="8" id="KW-0010">Activator</keyword>
<dbReference type="GO" id="GO:0006355">
    <property type="term" value="P:regulation of DNA-templated transcription"/>
    <property type="evidence" value="ECO:0007669"/>
    <property type="project" value="InterPro"/>
</dbReference>
<feature type="domain" description="PRD" evidence="14">
    <location>
        <begin position="286"/>
        <end position="393"/>
    </location>
</feature>
<dbReference type="Pfam" id="PF00359">
    <property type="entry name" value="PTS_EIIA_2"/>
    <property type="match status" value="1"/>
</dbReference>
<dbReference type="InterPro" id="IPR016152">
    <property type="entry name" value="PTrfase/Anion_transptr"/>
</dbReference>
<dbReference type="SUPFAM" id="SSF55804">
    <property type="entry name" value="Phoshotransferase/anion transport protein"/>
    <property type="match status" value="1"/>
</dbReference>
<keyword evidence="6" id="KW-0598">Phosphotransferase system</keyword>
<feature type="domain" description="PTS EIIB type-2" evidence="13">
    <location>
        <begin position="396"/>
        <end position="485"/>
    </location>
</feature>
<dbReference type="EMBL" id="BJYM01000003">
    <property type="protein sequence ID" value="GEN86306.1"/>
    <property type="molecule type" value="Genomic_DNA"/>
</dbReference>
<dbReference type="InterPro" id="IPR013011">
    <property type="entry name" value="PTS_EIIB_2"/>
</dbReference>
<dbReference type="Pfam" id="PF00874">
    <property type="entry name" value="PRD"/>
    <property type="match status" value="2"/>
</dbReference>
<dbReference type="PROSITE" id="PS51372">
    <property type="entry name" value="PRD_2"/>
    <property type="match status" value="2"/>
</dbReference>
<evidence type="ECO:0000256" key="10">
    <source>
        <dbReference type="ARBA" id="ARBA00041175"/>
    </source>
</evidence>
<keyword evidence="5" id="KW-0808">Transferase</keyword>
<evidence type="ECO:0000256" key="9">
    <source>
        <dbReference type="ARBA" id="ARBA00037387"/>
    </source>
</evidence>
<dbReference type="GO" id="GO:0005737">
    <property type="term" value="C:cytoplasm"/>
    <property type="evidence" value="ECO:0007669"/>
    <property type="project" value="UniProtKB-SubCell"/>
</dbReference>
<comment type="subcellular location">
    <subcellularLocation>
        <location evidence="1">Cytoplasm</location>
    </subcellularLocation>
</comment>
<keyword evidence="15" id="KW-0762">Sugar transport</keyword>
<dbReference type="SUPFAM" id="SSF88659">
    <property type="entry name" value="Sigma3 and sigma4 domains of RNA polymerase sigma factors"/>
    <property type="match status" value="1"/>
</dbReference>